<dbReference type="Gene3D" id="1.20.5.170">
    <property type="match status" value="1"/>
</dbReference>
<evidence type="ECO:0000256" key="2">
    <source>
        <dbReference type="SAM" id="MobiDB-lite"/>
    </source>
</evidence>
<proteinExistence type="predicted"/>
<dbReference type="InterPro" id="IPR044759">
    <property type="entry name" value="bZIP_RF2"/>
</dbReference>
<feature type="compositionally biased region" description="Basic residues" evidence="2">
    <location>
        <begin position="248"/>
        <end position="260"/>
    </location>
</feature>
<dbReference type="KEGG" id="sind:105175650"/>
<feature type="transmembrane region" description="Helical" evidence="3">
    <location>
        <begin position="6"/>
        <end position="27"/>
    </location>
</feature>
<gene>
    <name evidence="6" type="primary">LOC105175650</name>
</gene>
<dbReference type="AlphaFoldDB" id="A0A6I9UET8"/>
<dbReference type="Proteomes" id="UP000504604">
    <property type="component" value="Linkage group LG2"/>
</dbReference>
<feature type="domain" description="BZIP" evidence="4">
    <location>
        <begin position="242"/>
        <end position="301"/>
    </location>
</feature>
<dbReference type="SMART" id="SM00338">
    <property type="entry name" value="BRLZ"/>
    <property type="match status" value="1"/>
</dbReference>
<protein>
    <submittedName>
        <fullName evidence="6">Uncharacterized protein At4g06598-like isoform X1</fullName>
    </submittedName>
</protein>
<dbReference type="PANTHER" id="PTHR46835:SF2">
    <property type="entry name" value="BZIP TRANSCRIPTION FACTOR"/>
    <property type="match status" value="1"/>
</dbReference>
<sequence length="394" mass="44762">MDPFYFGNVNCAPFLTHLFLLLCLFFLRWRKGIIHIYIYSKSNIHTQACSGMEGANGLSNLKTLAYTGRCVPLSPYPFLSTSTSYSDSSLAESKGNVKCQGSVINHHRCSSESFLIEEQPSWLDDLLNESETLIHRGHHRRSASDSYAYLGEAAETLNISEEPKYVNANVGTSTRSQNLLHYKDVDSNSTETKTNSLAEKNNQELEEVVSTLAVEQSRDETSSQNLEGSADKTGASQKSSGSKDSKRAKQHNAHRSRVRKLQYIAHLERTVQILKAEGSEVSAELEFIEQQNMILNMENRALRQRLESISQEQIIKHWEQGMLEREIGRLQTLYHLQKQQQMQLQHHQQQPHNQHSKQRRNRSRDLDHQSNSSTKNKDKDASSSKNSVTGSVRV</sequence>
<dbReference type="InterPro" id="IPR044797">
    <property type="entry name" value="At4g06598-like"/>
</dbReference>
<accession>A0A6I9UET8</accession>
<dbReference type="GO" id="GO:0003700">
    <property type="term" value="F:DNA-binding transcription factor activity"/>
    <property type="evidence" value="ECO:0007669"/>
    <property type="project" value="InterPro"/>
</dbReference>
<dbReference type="InParanoid" id="A0A6I9UET8"/>
<dbReference type="CDD" id="cd14703">
    <property type="entry name" value="bZIP_plant_RF2"/>
    <property type="match status" value="1"/>
</dbReference>
<evidence type="ECO:0000259" key="4">
    <source>
        <dbReference type="SMART" id="SM00338"/>
    </source>
</evidence>
<feature type="region of interest" description="Disordered" evidence="2">
    <location>
        <begin position="179"/>
        <end position="260"/>
    </location>
</feature>
<keyword evidence="1" id="KW-0175">Coiled coil</keyword>
<dbReference type="PANTHER" id="PTHR46835">
    <property type="entry name" value="BASIC-LEUCINE ZIPPER (BZIP) TRANSCRIPTION FACTOR FAMILY PROTEIN-RELATED"/>
    <property type="match status" value="1"/>
</dbReference>
<keyword evidence="3" id="KW-0472">Membrane</keyword>
<evidence type="ECO:0000256" key="3">
    <source>
        <dbReference type="SAM" id="Phobius"/>
    </source>
</evidence>
<evidence type="ECO:0000313" key="6">
    <source>
        <dbReference type="RefSeq" id="XP_011096456.1"/>
    </source>
</evidence>
<dbReference type="SUPFAM" id="SSF57959">
    <property type="entry name" value="Leucine zipper domain"/>
    <property type="match status" value="1"/>
</dbReference>
<keyword evidence="5" id="KW-1185">Reference proteome</keyword>
<dbReference type="GeneID" id="105175650"/>
<feature type="compositionally biased region" description="Polar residues" evidence="2">
    <location>
        <begin position="187"/>
        <end position="200"/>
    </location>
</feature>
<reference evidence="6" key="1">
    <citation type="submission" date="2025-08" db="UniProtKB">
        <authorList>
            <consortium name="RefSeq"/>
        </authorList>
    </citation>
    <scope>IDENTIFICATION</scope>
</reference>
<organism evidence="5 6">
    <name type="scientific">Sesamum indicum</name>
    <name type="common">Oriental sesame</name>
    <name type="synonym">Sesamum orientale</name>
    <dbReference type="NCBI Taxonomy" id="4182"/>
    <lineage>
        <taxon>Eukaryota</taxon>
        <taxon>Viridiplantae</taxon>
        <taxon>Streptophyta</taxon>
        <taxon>Embryophyta</taxon>
        <taxon>Tracheophyta</taxon>
        <taxon>Spermatophyta</taxon>
        <taxon>Magnoliopsida</taxon>
        <taxon>eudicotyledons</taxon>
        <taxon>Gunneridae</taxon>
        <taxon>Pentapetalae</taxon>
        <taxon>asterids</taxon>
        <taxon>lamiids</taxon>
        <taxon>Lamiales</taxon>
        <taxon>Pedaliaceae</taxon>
        <taxon>Sesamum</taxon>
    </lineage>
</organism>
<dbReference type="GO" id="GO:0005634">
    <property type="term" value="C:nucleus"/>
    <property type="evidence" value="ECO:0007669"/>
    <property type="project" value="UniProtKB-ARBA"/>
</dbReference>
<feature type="compositionally biased region" description="Low complexity" evidence="2">
    <location>
        <begin position="338"/>
        <end position="353"/>
    </location>
</feature>
<keyword evidence="3" id="KW-0812">Transmembrane</keyword>
<evidence type="ECO:0000256" key="1">
    <source>
        <dbReference type="SAM" id="Coils"/>
    </source>
</evidence>
<feature type="region of interest" description="Disordered" evidence="2">
    <location>
        <begin position="338"/>
        <end position="394"/>
    </location>
</feature>
<name>A0A6I9UET8_SESIN</name>
<dbReference type="OrthoDB" id="1878267at2759"/>
<dbReference type="InterPro" id="IPR004827">
    <property type="entry name" value="bZIP"/>
</dbReference>
<dbReference type="RefSeq" id="XP_011096456.1">
    <property type="nucleotide sequence ID" value="XM_011098154.2"/>
</dbReference>
<feature type="coiled-coil region" evidence="1">
    <location>
        <begin position="271"/>
        <end position="312"/>
    </location>
</feature>
<evidence type="ECO:0000313" key="5">
    <source>
        <dbReference type="Proteomes" id="UP000504604"/>
    </source>
</evidence>
<dbReference type="InterPro" id="IPR046347">
    <property type="entry name" value="bZIP_sf"/>
</dbReference>
<keyword evidence="3" id="KW-1133">Transmembrane helix</keyword>